<dbReference type="Gene3D" id="3.60.21.10">
    <property type="match status" value="1"/>
</dbReference>
<dbReference type="KEGG" id="mcau:MIT9_P2592"/>
<dbReference type="EMBL" id="AP024714">
    <property type="protein sequence ID" value="BCX83001.1"/>
    <property type="molecule type" value="Genomic_DNA"/>
</dbReference>
<dbReference type="PANTHER" id="PTHR37844:SF2">
    <property type="entry name" value="SER_THR PROTEIN PHOSPHATASE SUPERFAMILY (AFU_ORTHOLOGUE AFUA_1G14840)"/>
    <property type="match status" value="1"/>
</dbReference>
<feature type="domain" description="Calcineurin-like phosphoesterase" evidence="1">
    <location>
        <begin position="1"/>
        <end position="206"/>
    </location>
</feature>
<proteinExistence type="predicted"/>
<dbReference type="GO" id="GO:0016787">
    <property type="term" value="F:hydrolase activity"/>
    <property type="evidence" value="ECO:0007669"/>
    <property type="project" value="InterPro"/>
</dbReference>
<dbReference type="InterPro" id="IPR029052">
    <property type="entry name" value="Metallo-depent_PP-like"/>
</dbReference>
<evidence type="ECO:0000313" key="3">
    <source>
        <dbReference type="Proteomes" id="UP001321825"/>
    </source>
</evidence>
<dbReference type="RefSeq" id="WP_317705379.1">
    <property type="nucleotide sequence ID" value="NZ_AP024714.1"/>
</dbReference>
<dbReference type="SUPFAM" id="SSF56300">
    <property type="entry name" value="Metallo-dependent phosphatases"/>
    <property type="match status" value="1"/>
</dbReference>
<dbReference type="Proteomes" id="UP001321825">
    <property type="component" value="Chromosome"/>
</dbReference>
<protein>
    <recommendedName>
        <fullName evidence="1">Calcineurin-like phosphoesterase domain-containing protein</fullName>
    </recommendedName>
</protein>
<name>A0AAU9CBI8_9GAMM</name>
<dbReference type="InterPro" id="IPR004843">
    <property type="entry name" value="Calcineurin-like_PHP"/>
</dbReference>
<sequence length="241" mass="28006">MRIHYFSDIHLEFGPLQLPEVAADVVVAAGDIGVGLQGMSWLAQLDKPVIYVAGNHEFYKHDHVELLPRLEQAALGTPVQFLENKVHVLDGVRFLGCTLWTDLGAGDEDVSRLEDSVNDFHRIRFDGRPYRFEHYLALHRRSRTWLAQALQRPFSGKTVVVTHHAPTFWSWDNRPSALNRFAYCNDLRELMYEYDIAAWFHGHTHVVWDYRCGDTRILCNPRGYHGRRPVEEFRPDRVVEI</sequence>
<reference evidence="3" key="1">
    <citation type="journal article" date="2024" name="Int. J. Syst. Evol. Microbiol.">
        <title>Methylomarinovum tepidoasis sp. nov., a moderately thermophilic methanotroph of the family Methylothermaceae isolated from a deep-sea hydrothermal field.</title>
        <authorList>
            <person name="Hirayama H."/>
            <person name="Takaki Y."/>
            <person name="Abe M."/>
            <person name="Miyazaki M."/>
            <person name="Uematsu K."/>
            <person name="Matsui Y."/>
            <person name="Takai K."/>
        </authorList>
    </citation>
    <scope>NUCLEOTIDE SEQUENCE [LARGE SCALE GENOMIC DNA]</scope>
    <source>
        <strain evidence="3">IT-9</strain>
    </source>
</reference>
<organism evidence="2 3">
    <name type="scientific">Methylomarinovum caldicuralii</name>
    <dbReference type="NCBI Taxonomy" id="438856"/>
    <lineage>
        <taxon>Bacteria</taxon>
        <taxon>Pseudomonadati</taxon>
        <taxon>Pseudomonadota</taxon>
        <taxon>Gammaproteobacteria</taxon>
        <taxon>Methylococcales</taxon>
        <taxon>Methylothermaceae</taxon>
        <taxon>Methylomarinovum</taxon>
    </lineage>
</organism>
<evidence type="ECO:0000313" key="2">
    <source>
        <dbReference type="EMBL" id="BCX83001.1"/>
    </source>
</evidence>
<evidence type="ECO:0000259" key="1">
    <source>
        <dbReference type="Pfam" id="PF00149"/>
    </source>
</evidence>
<gene>
    <name evidence="2" type="ORF">MIT9_P2592</name>
</gene>
<accession>A0AAU9CBI8</accession>
<dbReference type="PANTHER" id="PTHR37844">
    <property type="entry name" value="SER/THR PROTEIN PHOSPHATASE SUPERFAMILY (AFU_ORTHOLOGUE AFUA_1G14840)"/>
    <property type="match status" value="1"/>
</dbReference>
<dbReference type="Pfam" id="PF00149">
    <property type="entry name" value="Metallophos"/>
    <property type="match status" value="1"/>
</dbReference>
<dbReference type="AlphaFoldDB" id="A0AAU9CBI8"/>
<keyword evidence="3" id="KW-1185">Reference proteome</keyword>